<keyword evidence="3" id="KW-1185">Reference proteome</keyword>
<dbReference type="RefSeq" id="XP_062799718.1">
    <property type="nucleotide sequence ID" value="XM_062948366.1"/>
</dbReference>
<sequence length="189" mass="21390">MLPPPDFDHDSERLNRRGTDNAVSDKVSPHNNLKLQPPAENTSVDTSRTEETHETAQKQQIFIEVAPNIAIPLLINLSTATTGSIFEQIDKWFVDGRSKDAFFFYFNGKVMESRKLLSEYNLEPGSALLLEKNVEVMLCTARFGTFESELGRDSSRVVGGERIGTFDDWPPREPSMMKKFLTCSFPRLT</sequence>
<proteinExistence type="predicted"/>
<accession>A0ABR0I7A2</accession>
<evidence type="ECO:0000256" key="1">
    <source>
        <dbReference type="SAM" id="MobiDB-lite"/>
    </source>
</evidence>
<comment type="caution">
    <text evidence="2">The sequence shown here is derived from an EMBL/GenBank/DDBJ whole genome shotgun (WGS) entry which is preliminary data.</text>
</comment>
<feature type="compositionally biased region" description="Polar residues" evidence="1">
    <location>
        <begin position="29"/>
        <end position="46"/>
    </location>
</feature>
<feature type="compositionally biased region" description="Basic and acidic residues" evidence="1">
    <location>
        <begin position="1"/>
        <end position="19"/>
    </location>
</feature>
<dbReference type="EMBL" id="JAFFHC010000005">
    <property type="protein sequence ID" value="KAK4676248.1"/>
    <property type="molecule type" value="Genomic_DNA"/>
</dbReference>
<reference evidence="2 3" key="1">
    <citation type="journal article" date="2023" name="bioRxiv">
        <title>High-quality genome assemblies of four members of thePodospora anserinaspecies complex.</title>
        <authorList>
            <person name="Ament-Velasquez S.L."/>
            <person name="Vogan A.A."/>
            <person name="Wallerman O."/>
            <person name="Hartmann F."/>
            <person name="Gautier V."/>
            <person name="Silar P."/>
            <person name="Giraud T."/>
            <person name="Johannesson H."/>
        </authorList>
    </citation>
    <scope>NUCLEOTIDE SEQUENCE [LARGE SCALE GENOMIC DNA]</scope>
    <source>
        <strain evidence="2 3">CBS 124.78</strain>
    </source>
</reference>
<name>A0ABR0I7A2_9PEZI</name>
<evidence type="ECO:0000313" key="3">
    <source>
        <dbReference type="Proteomes" id="UP001323617"/>
    </source>
</evidence>
<dbReference type="GeneID" id="87969231"/>
<feature type="region of interest" description="Disordered" evidence="1">
    <location>
        <begin position="1"/>
        <end position="55"/>
    </location>
</feature>
<evidence type="ECO:0008006" key="4">
    <source>
        <dbReference type="Google" id="ProtNLM"/>
    </source>
</evidence>
<dbReference type="SUPFAM" id="SSF54236">
    <property type="entry name" value="Ubiquitin-like"/>
    <property type="match status" value="1"/>
</dbReference>
<protein>
    <recommendedName>
        <fullName evidence="4">Ubiquitin-like domain-containing protein</fullName>
    </recommendedName>
</protein>
<dbReference type="Proteomes" id="UP001323617">
    <property type="component" value="Unassembled WGS sequence"/>
</dbReference>
<organism evidence="2 3">
    <name type="scientific">Podospora pseudoanserina</name>
    <dbReference type="NCBI Taxonomy" id="2609844"/>
    <lineage>
        <taxon>Eukaryota</taxon>
        <taxon>Fungi</taxon>
        <taxon>Dikarya</taxon>
        <taxon>Ascomycota</taxon>
        <taxon>Pezizomycotina</taxon>
        <taxon>Sordariomycetes</taxon>
        <taxon>Sordariomycetidae</taxon>
        <taxon>Sordariales</taxon>
        <taxon>Podosporaceae</taxon>
        <taxon>Podospora</taxon>
    </lineage>
</organism>
<gene>
    <name evidence="2" type="ORF">QC764_511502</name>
</gene>
<evidence type="ECO:0000313" key="2">
    <source>
        <dbReference type="EMBL" id="KAK4676248.1"/>
    </source>
</evidence>
<dbReference type="InterPro" id="IPR029071">
    <property type="entry name" value="Ubiquitin-like_domsf"/>
</dbReference>